<dbReference type="InterPro" id="IPR050155">
    <property type="entry name" value="HAD-like_hydrolase_sf"/>
</dbReference>
<dbReference type="InterPro" id="IPR041492">
    <property type="entry name" value="HAD_2"/>
</dbReference>
<dbReference type="SUPFAM" id="SSF56784">
    <property type="entry name" value="HAD-like"/>
    <property type="match status" value="1"/>
</dbReference>
<reference evidence="2" key="2">
    <citation type="submission" date="2020-09" db="EMBL/GenBank/DDBJ databases">
        <authorList>
            <person name="Sun Q."/>
            <person name="Ohkuma M."/>
        </authorList>
    </citation>
    <scope>NUCLEOTIDE SEQUENCE</scope>
    <source>
        <strain evidence="2">JCM 4335</strain>
    </source>
</reference>
<gene>
    <name evidence="2" type="ORF">GCM10010249_23610</name>
</gene>
<dbReference type="PRINTS" id="PR00413">
    <property type="entry name" value="HADHALOGNASE"/>
</dbReference>
<sequence length="253" mass="26351">MAIPPAPPPHRGIEADITTRTETTETGFRTVDTVLFDLDGTLVDTLDDIVRAVNTALRDHGLPTLSRAEVRDRVGEGGTALVDASVRKSGRAVGPAVVARAQEAYLTGYAASPAEDSRPYPGAAALLERLRAAGVRTALCTNKAGGVTGELLKALHLDGCFDAVVTGDGPAGRKPSPEPLHHALKLAGGTAGLMVGDSRHDLAAARAASMPAAWVSFGYGRPGPAQAPDLELSRLDALESTARTVRIQFHAIR</sequence>
<evidence type="ECO:0008006" key="4">
    <source>
        <dbReference type="Google" id="ProtNLM"/>
    </source>
</evidence>
<feature type="compositionally biased region" description="Basic and acidic residues" evidence="1">
    <location>
        <begin position="11"/>
        <end position="23"/>
    </location>
</feature>
<protein>
    <recommendedName>
        <fullName evidence="4">Phosphoglycolate phosphatase</fullName>
    </recommendedName>
</protein>
<dbReference type="Pfam" id="PF13419">
    <property type="entry name" value="HAD_2"/>
    <property type="match status" value="1"/>
</dbReference>
<dbReference type="NCBIfam" id="TIGR01509">
    <property type="entry name" value="HAD-SF-IA-v3"/>
    <property type="match status" value="1"/>
</dbReference>
<dbReference type="InterPro" id="IPR023214">
    <property type="entry name" value="HAD_sf"/>
</dbReference>
<dbReference type="Gene3D" id="3.40.50.1000">
    <property type="entry name" value="HAD superfamily/HAD-like"/>
    <property type="match status" value="1"/>
</dbReference>
<evidence type="ECO:0000313" key="2">
    <source>
        <dbReference type="EMBL" id="GGQ04453.1"/>
    </source>
</evidence>
<dbReference type="EMBL" id="BMSV01000004">
    <property type="protein sequence ID" value="GGQ04453.1"/>
    <property type="molecule type" value="Genomic_DNA"/>
</dbReference>
<feature type="region of interest" description="Disordered" evidence="1">
    <location>
        <begin position="1"/>
        <end position="24"/>
    </location>
</feature>
<dbReference type="InterPro" id="IPR036412">
    <property type="entry name" value="HAD-like_sf"/>
</dbReference>
<dbReference type="SFLD" id="SFLDG01129">
    <property type="entry name" value="C1.5:_HAD__Beta-PGM__Phosphata"/>
    <property type="match status" value="1"/>
</dbReference>
<feature type="compositionally biased region" description="Pro residues" evidence="1">
    <location>
        <begin position="1"/>
        <end position="10"/>
    </location>
</feature>
<evidence type="ECO:0000313" key="3">
    <source>
        <dbReference type="Proteomes" id="UP000654123"/>
    </source>
</evidence>
<dbReference type="NCBIfam" id="TIGR01549">
    <property type="entry name" value="HAD-SF-IA-v1"/>
    <property type="match status" value="1"/>
</dbReference>
<dbReference type="PANTHER" id="PTHR43434:SF1">
    <property type="entry name" value="PHOSPHOGLYCOLATE PHOSPHATASE"/>
    <property type="match status" value="1"/>
</dbReference>
<dbReference type="GO" id="GO:0008967">
    <property type="term" value="F:phosphoglycolate phosphatase activity"/>
    <property type="evidence" value="ECO:0007669"/>
    <property type="project" value="TreeGrafter"/>
</dbReference>
<dbReference type="GO" id="GO:0005829">
    <property type="term" value="C:cytosol"/>
    <property type="evidence" value="ECO:0007669"/>
    <property type="project" value="TreeGrafter"/>
</dbReference>
<organism evidence="2 3">
    <name type="scientific">Streptomyces roseolilacinus</name>
    <dbReference type="NCBI Taxonomy" id="66904"/>
    <lineage>
        <taxon>Bacteria</taxon>
        <taxon>Bacillati</taxon>
        <taxon>Actinomycetota</taxon>
        <taxon>Actinomycetes</taxon>
        <taxon>Kitasatosporales</taxon>
        <taxon>Streptomycetaceae</taxon>
        <taxon>Streptomyces</taxon>
    </lineage>
</organism>
<dbReference type="SFLD" id="SFLDS00003">
    <property type="entry name" value="Haloacid_Dehalogenase"/>
    <property type="match status" value="1"/>
</dbReference>
<dbReference type="InterPro" id="IPR006439">
    <property type="entry name" value="HAD-SF_hydro_IA"/>
</dbReference>
<reference evidence="2" key="1">
    <citation type="journal article" date="2014" name="Int. J. Syst. Evol. Microbiol.">
        <title>Complete genome sequence of Corynebacterium casei LMG S-19264T (=DSM 44701T), isolated from a smear-ripened cheese.</title>
        <authorList>
            <consortium name="US DOE Joint Genome Institute (JGI-PGF)"/>
            <person name="Walter F."/>
            <person name="Albersmeier A."/>
            <person name="Kalinowski J."/>
            <person name="Ruckert C."/>
        </authorList>
    </citation>
    <scope>NUCLEOTIDE SEQUENCE</scope>
    <source>
        <strain evidence="2">JCM 4335</strain>
    </source>
</reference>
<comment type="caution">
    <text evidence="2">The sequence shown here is derived from an EMBL/GenBank/DDBJ whole genome shotgun (WGS) entry which is preliminary data.</text>
</comment>
<dbReference type="AlphaFoldDB" id="A0A918AZE0"/>
<dbReference type="GO" id="GO:0006281">
    <property type="term" value="P:DNA repair"/>
    <property type="evidence" value="ECO:0007669"/>
    <property type="project" value="TreeGrafter"/>
</dbReference>
<dbReference type="InterPro" id="IPR023198">
    <property type="entry name" value="PGP-like_dom2"/>
</dbReference>
<dbReference type="PANTHER" id="PTHR43434">
    <property type="entry name" value="PHOSPHOGLYCOLATE PHOSPHATASE"/>
    <property type="match status" value="1"/>
</dbReference>
<evidence type="ECO:0000256" key="1">
    <source>
        <dbReference type="SAM" id="MobiDB-lite"/>
    </source>
</evidence>
<proteinExistence type="predicted"/>
<accession>A0A918AZE0</accession>
<name>A0A918AZE0_9ACTN</name>
<dbReference type="Gene3D" id="1.10.150.240">
    <property type="entry name" value="Putative phosphatase, domain 2"/>
    <property type="match status" value="1"/>
</dbReference>
<dbReference type="Proteomes" id="UP000654123">
    <property type="component" value="Unassembled WGS sequence"/>
</dbReference>
<keyword evidence="3" id="KW-1185">Reference proteome</keyword>